<keyword evidence="1" id="KW-0732">Signal</keyword>
<comment type="caution">
    <text evidence="2">The sequence shown here is derived from an EMBL/GenBank/DDBJ whole genome shotgun (WGS) entry which is preliminary data.</text>
</comment>
<dbReference type="AlphaFoldDB" id="A0AAU9P9U1"/>
<gene>
    <name evidence="2" type="ORF">LVIROSA_LOCUS32640</name>
</gene>
<evidence type="ECO:0000313" key="3">
    <source>
        <dbReference type="Proteomes" id="UP001157418"/>
    </source>
</evidence>
<name>A0AAU9P9U1_9ASTR</name>
<feature type="chain" id="PRO_5043784620" evidence="1">
    <location>
        <begin position="21"/>
        <end position="88"/>
    </location>
</feature>
<accession>A0AAU9P9U1</accession>
<organism evidence="2 3">
    <name type="scientific">Lactuca virosa</name>
    <dbReference type="NCBI Taxonomy" id="75947"/>
    <lineage>
        <taxon>Eukaryota</taxon>
        <taxon>Viridiplantae</taxon>
        <taxon>Streptophyta</taxon>
        <taxon>Embryophyta</taxon>
        <taxon>Tracheophyta</taxon>
        <taxon>Spermatophyta</taxon>
        <taxon>Magnoliopsida</taxon>
        <taxon>eudicotyledons</taxon>
        <taxon>Gunneridae</taxon>
        <taxon>Pentapetalae</taxon>
        <taxon>asterids</taxon>
        <taxon>campanulids</taxon>
        <taxon>Asterales</taxon>
        <taxon>Asteraceae</taxon>
        <taxon>Cichorioideae</taxon>
        <taxon>Cichorieae</taxon>
        <taxon>Lactucinae</taxon>
        <taxon>Lactuca</taxon>
    </lineage>
</organism>
<dbReference type="Proteomes" id="UP001157418">
    <property type="component" value="Unassembled WGS sequence"/>
</dbReference>
<proteinExistence type="predicted"/>
<feature type="signal peptide" evidence="1">
    <location>
        <begin position="1"/>
        <end position="20"/>
    </location>
</feature>
<dbReference type="EMBL" id="CAKMRJ010005523">
    <property type="protein sequence ID" value="CAH1446993.1"/>
    <property type="molecule type" value="Genomic_DNA"/>
</dbReference>
<reference evidence="2 3" key="1">
    <citation type="submission" date="2022-01" db="EMBL/GenBank/DDBJ databases">
        <authorList>
            <person name="Xiong W."/>
            <person name="Schranz E."/>
        </authorList>
    </citation>
    <scope>NUCLEOTIDE SEQUENCE [LARGE SCALE GENOMIC DNA]</scope>
</reference>
<protein>
    <submittedName>
        <fullName evidence="2">Uncharacterized protein</fullName>
    </submittedName>
</protein>
<keyword evidence="3" id="KW-1185">Reference proteome</keyword>
<evidence type="ECO:0000256" key="1">
    <source>
        <dbReference type="SAM" id="SignalP"/>
    </source>
</evidence>
<evidence type="ECO:0000313" key="2">
    <source>
        <dbReference type="EMBL" id="CAH1446993.1"/>
    </source>
</evidence>
<sequence>MVLRVVVILALDMGEPEVQAGLSSSEEPEFNHHRVLCCILCSKPEIDVVFCFVLLFLLVKDTEKRKRKRHTSVFPIVSKFTKTLRIKK</sequence>